<keyword evidence="3" id="KW-0732">Signal</keyword>
<feature type="compositionally biased region" description="Low complexity" evidence="1">
    <location>
        <begin position="668"/>
        <end position="678"/>
    </location>
</feature>
<dbReference type="Proteomes" id="UP000035680">
    <property type="component" value="Unassembled WGS sequence"/>
</dbReference>
<keyword evidence="2" id="KW-0812">Transmembrane</keyword>
<dbReference type="Pfam" id="PF24486">
    <property type="entry name" value="DUF7583"/>
    <property type="match status" value="1"/>
</dbReference>
<feature type="compositionally biased region" description="Basic residues" evidence="1">
    <location>
        <begin position="649"/>
        <end position="659"/>
    </location>
</feature>
<accession>A0A0K0FMN1</accession>
<keyword evidence="2" id="KW-1133">Transmembrane helix</keyword>
<dbReference type="WBParaSite" id="SVE_1025800.1">
    <property type="protein sequence ID" value="SVE_1025800.1"/>
    <property type="gene ID" value="SVE_1025800"/>
</dbReference>
<reference evidence="5" key="1">
    <citation type="submission" date="2014-07" db="EMBL/GenBank/DDBJ databases">
        <authorList>
            <person name="Martin A.A"/>
            <person name="De Silva N."/>
        </authorList>
    </citation>
    <scope>NUCLEOTIDE SEQUENCE</scope>
</reference>
<evidence type="ECO:0000313" key="5">
    <source>
        <dbReference type="Proteomes" id="UP000035680"/>
    </source>
</evidence>
<feature type="compositionally biased region" description="Low complexity" evidence="1">
    <location>
        <begin position="699"/>
        <end position="709"/>
    </location>
</feature>
<organism evidence="5 6">
    <name type="scientific">Strongyloides venezuelensis</name>
    <name type="common">Threadworm</name>
    <dbReference type="NCBI Taxonomy" id="75913"/>
    <lineage>
        <taxon>Eukaryota</taxon>
        <taxon>Metazoa</taxon>
        <taxon>Ecdysozoa</taxon>
        <taxon>Nematoda</taxon>
        <taxon>Chromadorea</taxon>
        <taxon>Rhabditida</taxon>
        <taxon>Tylenchina</taxon>
        <taxon>Panagrolaimomorpha</taxon>
        <taxon>Strongyloidoidea</taxon>
        <taxon>Strongyloididae</taxon>
        <taxon>Strongyloides</taxon>
    </lineage>
</organism>
<keyword evidence="2" id="KW-0472">Membrane</keyword>
<reference evidence="6" key="2">
    <citation type="submission" date="2015-08" db="UniProtKB">
        <authorList>
            <consortium name="WormBaseParasite"/>
        </authorList>
    </citation>
    <scope>IDENTIFICATION</scope>
</reference>
<evidence type="ECO:0000256" key="1">
    <source>
        <dbReference type="SAM" id="MobiDB-lite"/>
    </source>
</evidence>
<evidence type="ECO:0000313" key="6">
    <source>
        <dbReference type="WBParaSite" id="SVE_1025800.1"/>
    </source>
</evidence>
<feature type="compositionally biased region" description="Basic residues" evidence="1">
    <location>
        <begin position="682"/>
        <end position="691"/>
    </location>
</feature>
<feature type="region of interest" description="Disordered" evidence="1">
    <location>
        <begin position="649"/>
        <end position="713"/>
    </location>
</feature>
<keyword evidence="5" id="KW-1185">Reference proteome</keyword>
<evidence type="ECO:0000256" key="3">
    <source>
        <dbReference type="SAM" id="SignalP"/>
    </source>
</evidence>
<dbReference type="InterPro" id="IPR056005">
    <property type="entry name" value="DUF7583"/>
</dbReference>
<protein>
    <submittedName>
        <fullName evidence="6">EGF-like domain-containing protein</fullName>
    </submittedName>
</protein>
<evidence type="ECO:0000256" key="2">
    <source>
        <dbReference type="SAM" id="Phobius"/>
    </source>
</evidence>
<proteinExistence type="predicted"/>
<sequence>MLSCWHFLVVFLFLSDLSRGNSYEIKFKDVQGESGTISAKVDFANEANKEDISYGDVTFKKATKVKVDLKEVNNLNGVKGEFVLNSDDPQDKYVTLINQDGNNFYSFKMNGFKIECTVANCNTGLFIISDQKILSFADINVNETKAFFLLFTHSNTFFSFSKIDLDEYKNPLVRCPIKEKWFPKNKYLKYELNEAFKNIETKLNSDTFYRYPAVKTSTENSRTECGSLYFKSKKILTIGYDLNIKQYANIDSREYNSLDAVDCKHIDTFGPVEQNIFKVLYIPLDKTFNNIPKLEIGPTRNGFESLKDSSVYLLYGKSVKEEKFGNEATPDCSYRIIPQSNIIHYNVLLNKAGLKKKKLTNSSEVIEYKVFEIDISRESNKNDFEGLNENVCSISRTGDIGDEKTVGLSREYYSLRYKSVFYKLDFKNSKPSIPTNLTISESISDSGIKNPFEIFGLYECNSVNKFYKLARPEDINVTNFERFLILPKKGKGILETFSESYKKNFHRKGKCDVNKQNFGFLESILLIKDGKDIIVKISKINENKDFERSNDTKQIIYKGDIEKQTKLICTYKTNYDLKFTITKIFDFKTNATSRNLTKTSPDKSSKNNSSNSTIYFIPIMISVVVGVGIIAISIVFAVIFLRKRRKRRGKKKKGLKKRMNPSPDLDIKTTSDSSSLNSSKDKKVRQSKNVKKANTVDISSSESKSLQSSNIKIASDAKQREIIRFTTK</sequence>
<feature type="domain" description="DUF7583" evidence="4">
    <location>
        <begin position="501"/>
        <end position="586"/>
    </location>
</feature>
<dbReference type="AlphaFoldDB" id="A0A0K0FMN1"/>
<name>A0A0K0FMN1_STRVS</name>
<feature type="transmembrane region" description="Helical" evidence="2">
    <location>
        <begin position="615"/>
        <end position="641"/>
    </location>
</feature>
<feature type="signal peptide" evidence="3">
    <location>
        <begin position="1"/>
        <end position="20"/>
    </location>
</feature>
<feature type="chain" id="PRO_5005330179" evidence="3">
    <location>
        <begin position="21"/>
        <end position="728"/>
    </location>
</feature>
<evidence type="ECO:0000259" key="4">
    <source>
        <dbReference type="Pfam" id="PF24486"/>
    </source>
</evidence>